<dbReference type="STRING" id="388467.A19Y_0947"/>
<protein>
    <recommendedName>
        <fullName evidence="3">DUF29 domain-containing protein</fullName>
    </recommendedName>
</protein>
<dbReference type="Pfam" id="PF01724">
    <property type="entry name" value="DUF29"/>
    <property type="match status" value="1"/>
</dbReference>
<gene>
    <name evidence="1" type="ORF">A19Y_0947</name>
</gene>
<dbReference type="PANTHER" id="PTHR34235">
    <property type="entry name" value="SLR1203 PROTEIN-RELATED"/>
    <property type="match status" value="1"/>
</dbReference>
<dbReference type="Gene3D" id="1.20.1220.20">
    <property type="entry name" value="Uncharcterised protein PF01724"/>
    <property type="match status" value="1"/>
</dbReference>
<evidence type="ECO:0000313" key="2">
    <source>
        <dbReference type="Proteomes" id="UP000027395"/>
    </source>
</evidence>
<evidence type="ECO:0008006" key="3">
    <source>
        <dbReference type="Google" id="ProtNLM"/>
    </source>
</evidence>
<proteinExistence type="predicted"/>
<organism evidence="1 2">
    <name type="scientific">Planktothrix agardhii (strain NIVA-CYA 126/8)</name>
    <dbReference type="NCBI Taxonomy" id="388467"/>
    <lineage>
        <taxon>Bacteria</taxon>
        <taxon>Bacillati</taxon>
        <taxon>Cyanobacteriota</taxon>
        <taxon>Cyanophyceae</taxon>
        <taxon>Oscillatoriophycideae</taxon>
        <taxon>Oscillatoriales</taxon>
        <taxon>Microcoleaceae</taxon>
        <taxon>Planktothrix</taxon>
    </lineage>
</organism>
<dbReference type="AlphaFoldDB" id="A0A073CPX0"/>
<evidence type="ECO:0000313" key="1">
    <source>
        <dbReference type="EMBL" id="KEI66075.1"/>
    </source>
</evidence>
<dbReference type="eggNOG" id="COG0639">
    <property type="taxonomic scope" value="Bacteria"/>
</dbReference>
<reference evidence="1 2" key="1">
    <citation type="journal article" date="2014" name="Appl. Environ. Microbiol.">
        <title>Elucidation of insertion elements encoded on plasmids and in vitro construction of shuttle vectors from the toxic cyanobacterium Planktothrix.</title>
        <authorList>
            <person name="Christiansen G."/>
            <person name="Goesmann A."/>
            <person name="Kurmayer R."/>
        </authorList>
    </citation>
    <scope>NUCLEOTIDE SEQUENCE [LARGE SCALE GENOMIC DNA]</scope>
    <source>
        <strain evidence="1 2">NIVA-CYA 126/8</strain>
    </source>
</reference>
<dbReference type="GeneID" id="77287186"/>
<dbReference type="EMBL" id="CM002803">
    <property type="protein sequence ID" value="KEI66075.1"/>
    <property type="molecule type" value="Genomic_DNA"/>
</dbReference>
<accession>A0A073CPX0</accession>
<dbReference type="PATRIC" id="fig|388467.6.peg.891"/>
<sequence>MIQHNLYENDFYTWSCQQAQLLREKKFDQVDWSNIIEEIEDLGRSEYRAFVSAIEQLTLHLLKWQYQKERRSPSWRHSIDKQRIQIERILEDNPGLQTRIQEAVSKGYKYGRKGASKETFLDEKVFPQGCPYTWEDLVDEDFFPEGHQA</sequence>
<keyword evidence="2" id="KW-1185">Reference proteome</keyword>
<dbReference type="HOGENOM" id="CLU_116670_0_1_3"/>
<dbReference type="RefSeq" id="WP_042152432.1">
    <property type="nucleotide sequence ID" value="NZ_CM002803.1"/>
</dbReference>
<dbReference type="InterPro" id="IPR002636">
    <property type="entry name" value="DUF29"/>
</dbReference>
<name>A0A073CPX0_PLAA1</name>
<dbReference type="Proteomes" id="UP000027395">
    <property type="component" value="Chromosome"/>
</dbReference>